<organism evidence="1 2">
    <name type="scientific">Pistacia atlantica</name>
    <dbReference type="NCBI Taxonomy" id="434234"/>
    <lineage>
        <taxon>Eukaryota</taxon>
        <taxon>Viridiplantae</taxon>
        <taxon>Streptophyta</taxon>
        <taxon>Embryophyta</taxon>
        <taxon>Tracheophyta</taxon>
        <taxon>Spermatophyta</taxon>
        <taxon>Magnoliopsida</taxon>
        <taxon>eudicotyledons</taxon>
        <taxon>Gunneridae</taxon>
        <taxon>Pentapetalae</taxon>
        <taxon>rosids</taxon>
        <taxon>malvids</taxon>
        <taxon>Sapindales</taxon>
        <taxon>Anacardiaceae</taxon>
        <taxon>Pistacia</taxon>
    </lineage>
</organism>
<proteinExistence type="predicted"/>
<evidence type="ECO:0000313" key="2">
    <source>
        <dbReference type="Proteomes" id="UP001164250"/>
    </source>
</evidence>
<sequence>MGVMSRRVVPVCANLCFFCPSPHARTLNQMIEKMVSFVNWLEKPITNSLAFCAIL</sequence>
<reference evidence="2" key="1">
    <citation type="journal article" date="2023" name="G3 (Bethesda)">
        <title>Genome assembly and association tests identify interacting loci associated with vigor, precocity, and sex in interspecific pistachio rootstocks.</title>
        <authorList>
            <person name="Palmer W."/>
            <person name="Jacygrad E."/>
            <person name="Sagayaradj S."/>
            <person name="Cavanaugh K."/>
            <person name="Han R."/>
            <person name="Bertier L."/>
            <person name="Beede B."/>
            <person name="Kafkas S."/>
            <person name="Golino D."/>
            <person name="Preece J."/>
            <person name="Michelmore R."/>
        </authorList>
    </citation>
    <scope>NUCLEOTIDE SEQUENCE [LARGE SCALE GENOMIC DNA]</scope>
</reference>
<protein>
    <submittedName>
        <fullName evidence="1">Uncharacterized protein</fullName>
    </submittedName>
</protein>
<accession>A0ACC1A2M6</accession>
<dbReference type="EMBL" id="CM047908">
    <property type="protein sequence ID" value="KAJ0080691.1"/>
    <property type="molecule type" value="Genomic_DNA"/>
</dbReference>
<gene>
    <name evidence="1" type="ORF">Patl1_10763</name>
</gene>
<keyword evidence="2" id="KW-1185">Reference proteome</keyword>
<comment type="caution">
    <text evidence="1">The sequence shown here is derived from an EMBL/GenBank/DDBJ whole genome shotgun (WGS) entry which is preliminary data.</text>
</comment>
<name>A0ACC1A2M6_9ROSI</name>
<dbReference type="Proteomes" id="UP001164250">
    <property type="component" value="Chromosome 12"/>
</dbReference>
<evidence type="ECO:0000313" key="1">
    <source>
        <dbReference type="EMBL" id="KAJ0080691.1"/>
    </source>
</evidence>